<feature type="signal peptide" evidence="1">
    <location>
        <begin position="1"/>
        <end position="27"/>
    </location>
</feature>
<reference evidence="3 4" key="1">
    <citation type="journal article" date="2013" name="J. Microbiol.">
        <title>Lysinibacillus chungkukjangi sp. nov., isolated from Chungkukjang, Korean fermented soybean food.</title>
        <authorList>
            <person name="Kim S.J."/>
            <person name="Jang Y.H."/>
            <person name="Hamada M."/>
            <person name="Ahn J.H."/>
            <person name="Weon H.Y."/>
            <person name="Suzuki K."/>
            <person name="Whang K.S."/>
            <person name="Kwon S.W."/>
        </authorList>
    </citation>
    <scope>NUCLEOTIDE SEQUENCE [LARGE SCALE GENOMIC DNA]</scope>
    <source>
        <strain evidence="3 4">MCCC 1A12701</strain>
    </source>
</reference>
<feature type="domain" description="LysM" evidence="2">
    <location>
        <begin position="30"/>
        <end position="73"/>
    </location>
</feature>
<name>A0A3N9UT96_9BACI</name>
<dbReference type="Proteomes" id="UP000274033">
    <property type="component" value="Unassembled WGS sequence"/>
</dbReference>
<comment type="caution">
    <text evidence="3">The sequence shown here is derived from an EMBL/GenBank/DDBJ whole genome shotgun (WGS) entry which is preliminary data.</text>
</comment>
<keyword evidence="1" id="KW-0732">Signal</keyword>
<dbReference type="OrthoDB" id="529831at2"/>
<evidence type="ECO:0000256" key="1">
    <source>
        <dbReference type="SAM" id="SignalP"/>
    </source>
</evidence>
<dbReference type="SUPFAM" id="SSF54106">
    <property type="entry name" value="LysM domain"/>
    <property type="match status" value="2"/>
</dbReference>
<evidence type="ECO:0000313" key="3">
    <source>
        <dbReference type="EMBL" id="RQW75732.1"/>
    </source>
</evidence>
<evidence type="ECO:0000313" key="4">
    <source>
        <dbReference type="Proteomes" id="UP000274033"/>
    </source>
</evidence>
<dbReference type="SMART" id="SM00257">
    <property type="entry name" value="LysM"/>
    <property type="match status" value="3"/>
</dbReference>
<protein>
    <submittedName>
        <fullName evidence="3">LysM peptidoglycan-binding domain-containing protein</fullName>
    </submittedName>
</protein>
<dbReference type="AlphaFoldDB" id="A0A3N9UT96"/>
<dbReference type="InterPro" id="IPR018392">
    <property type="entry name" value="LysM"/>
</dbReference>
<dbReference type="CDD" id="cd00118">
    <property type="entry name" value="LysM"/>
    <property type="match status" value="3"/>
</dbReference>
<evidence type="ECO:0000259" key="2">
    <source>
        <dbReference type="PROSITE" id="PS51782"/>
    </source>
</evidence>
<dbReference type="Gene3D" id="3.10.350.10">
    <property type="entry name" value="LysM domain"/>
    <property type="match status" value="3"/>
</dbReference>
<feature type="domain" description="LysM" evidence="2">
    <location>
        <begin position="78"/>
        <end position="121"/>
    </location>
</feature>
<dbReference type="PANTHER" id="PTHR33734">
    <property type="entry name" value="LYSM DOMAIN-CONTAINING GPI-ANCHORED PROTEIN 2"/>
    <property type="match status" value="1"/>
</dbReference>
<dbReference type="RefSeq" id="WP_124762770.1">
    <property type="nucleotide sequence ID" value="NZ_JAFBDY010000002.1"/>
</dbReference>
<dbReference type="InterPro" id="IPR036779">
    <property type="entry name" value="LysM_dom_sf"/>
</dbReference>
<feature type="domain" description="LysM" evidence="2">
    <location>
        <begin position="161"/>
        <end position="207"/>
    </location>
</feature>
<dbReference type="PROSITE" id="PS51782">
    <property type="entry name" value="LYSM"/>
    <property type="match status" value="3"/>
</dbReference>
<feature type="chain" id="PRO_5017999859" evidence="1">
    <location>
        <begin position="28"/>
        <end position="361"/>
    </location>
</feature>
<proteinExistence type="predicted"/>
<keyword evidence="4" id="KW-1185">Reference proteome</keyword>
<dbReference type="PANTHER" id="PTHR33734:SF22">
    <property type="entry name" value="MEMBRANE-BOUND LYTIC MUREIN TRANSGLYCOSYLASE D"/>
    <property type="match status" value="1"/>
</dbReference>
<dbReference type="Pfam" id="PF01476">
    <property type="entry name" value="LysM"/>
    <property type="match status" value="3"/>
</dbReference>
<organism evidence="3 4">
    <name type="scientific">Lysinibacillus composti</name>
    <dbReference type="NCBI Taxonomy" id="720633"/>
    <lineage>
        <taxon>Bacteria</taxon>
        <taxon>Bacillati</taxon>
        <taxon>Bacillota</taxon>
        <taxon>Bacilli</taxon>
        <taxon>Bacillales</taxon>
        <taxon>Bacillaceae</taxon>
        <taxon>Lysinibacillus</taxon>
    </lineage>
</organism>
<dbReference type="GO" id="GO:0008932">
    <property type="term" value="F:lytic endotransglycosylase activity"/>
    <property type="evidence" value="ECO:0007669"/>
    <property type="project" value="TreeGrafter"/>
</dbReference>
<gene>
    <name evidence="3" type="ORF">EBB45_03700</name>
</gene>
<sequence>MNKKLKSIVLASALTLSVAVTPAFVQADSTSYTVVSGDSLFKIAQKYNTTVGQLVEDNNLKSSEIHVGQQLQIDDNSNKYKVKSGDTLYLLSKRFGTTIQDLKVTNGLASDTLNIGQSLTIPFAASKDGSIVDSATTKKPTQTSTTTKSSYKKVGENSKLTKYIVREGDTASSISKKFGSKYSPEKIVKFNYMTMNDWFDAGETIWVDGYAPRNYDVVPGEASGPSQYGTAIDWFKDGQYILKRNEIIRITDTWTGKQFTVKIMGGYNHADVEPITSYDTSVMKSIFKTWKWAPRPVSVHVDGMNIAASLSGMPHSFDTISDNEASGHFDLYVSNSKPHNEKTDTNYVKQHHNNIAISSGK</sequence>
<accession>A0A3N9UT96</accession>
<dbReference type="EMBL" id="RRCT01000002">
    <property type="protein sequence ID" value="RQW75732.1"/>
    <property type="molecule type" value="Genomic_DNA"/>
</dbReference>